<evidence type="ECO:0000313" key="1">
    <source>
        <dbReference type="EMBL" id="KAI5676986.1"/>
    </source>
</evidence>
<protein>
    <submittedName>
        <fullName evidence="1">Uncharacterized protein</fullName>
    </submittedName>
</protein>
<gene>
    <name evidence="1" type="ORF">M9H77_07936</name>
</gene>
<keyword evidence="2" id="KW-1185">Reference proteome</keyword>
<name>A0ACC0BWH7_CATRO</name>
<sequence length="163" mass="18549">MFLIVRCGGAAVYAPPSTGIHATNSSASDWDASAFYIKTAKEKRKYNVESDSHFVYVQRVKYGHYAHKIIYACDPVGSLNVGSLITSIEARLPTHYNKRTKIKATLEDMSLLILNGDMGRREVSIDAKISLSYEFNVWWDCNYEKRRRMGLKQMELNEASIED</sequence>
<dbReference type="Proteomes" id="UP001060085">
    <property type="component" value="Linkage Group LG02"/>
</dbReference>
<proteinExistence type="predicted"/>
<comment type="caution">
    <text evidence="1">The sequence shown here is derived from an EMBL/GenBank/DDBJ whole genome shotgun (WGS) entry which is preliminary data.</text>
</comment>
<reference evidence="2" key="1">
    <citation type="journal article" date="2023" name="Nat. Plants">
        <title>Single-cell RNA sequencing provides a high-resolution roadmap for understanding the multicellular compartmentation of specialized metabolism.</title>
        <authorList>
            <person name="Sun S."/>
            <person name="Shen X."/>
            <person name="Li Y."/>
            <person name="Li Y."/>
            <person name="Wang S."/>
            <person name="Li R."/>
            <person name="Zhang H."/>
            <person name="Shen G."/>
            <person name="Guo B."/>
            <person name="Wei J."/>
            <person name="Xu J."/>
            <person name="St-Pierre B."/>
            <person name="Chen S."/>
            <person name="Sun C."/>
        </authorList>
    </citation>
    <scope>NUCLEOTIDE SEQUENCE [LARGE SCALE GENOMIC DNA]</scope>
</reference>
<organism evidence="1 2">
    <name type="scientific">Catharanthus roseus</name>
    <name type="common">Madagascar periwinkle</name>
    <name type="synonym">Vinca rosea</name>
    <dbReference type="NCBI Taxonomy" id="4058"/>
    <lineage>
        <taxon>Eukaryota</taxon>
        <taxon>Viridiplantae</taxon>
        <taxon>Streptophyta</taxon>
        <taxon>Embryophyta</taxon>
        <taxon>Tracheophyta</taxon>
        <taxon>Spermatophyta</taxon>
        <taxon>Magnoliopsida</taxon>
        <taxon>eudicotyledons</taxon>
        <taxon>Gunneridae</taxon>
        <taxon>Pentapetalae</taxon>
        <taxon>asterids</taxon>
        <taxon>lamiids</taxon>
        <taxon>Gentianales</taxon>
        <taxon>Apocynaceae</taxon>
        <taxon>Rauvolfioideae</taxon>
        <taxon>Vinceae</taxon>
        <taxon>Catharanthinae</taxon>
        <taxon>Catharanthus</taxon>
    </lineage>
</organism>
<evidence type="ECO:0000313" key="2">
    <source>
        <dbReference type="Proteomes" id="UP001060085"/>
    </source>
</evidence>
<dbReference type="EMBL" id="CM044702">
    <property type="protein sequence ID" value="KAI5676986.1"/>
    <property type="molecule type" value="Genomic_DNA"/>
</dbReference>
<accession>A0ACC0BWH7</accession>